<protein>
    <recommendedName>
        <fullName evidence="2">Peptidase M56 domain-containing protein</fullName>
    </recommendedName>
</protein>
<dbReference type="OrthoDB" id="9804799at2"/>
<keyword evidence="4" id="KW-1185">Reference proteome</keyword>
<keyword evidence="1" id="KW-0472">Membrane</keyword>
<evidence type="ECO:0000313" key="3">
    <source>
        <dbReference type="EMBL" id="EHI60307.1"/>
    </source>
</evidence>
<evidence type="ECO:0000313" key="4">
    <source>
        <dbReference type="Proteomes" id="UP000005384"/>
    </source>
</evidence>
<feature type="transmembrane region" description="Helical" evidence="1">
    <location>
        <begin position="173"/>
        <end position="196"/>
    </location>
</feature>
<keyword evidence="1" id="KW-0812">Transmembrane</keyword>
<name>G5IDW9_9FIRM</name>
<reference evidence="3 4" key="1">
    <citation type="submission" date="2011-08" db="EMBL/GenBank/DDBJ databases">
        <title>The Genome Sequence of Clostridium hathewayi WAL-18680.</title>
        <authorList>
            <consortium name="The Broad Institute Genome Sequencing Platform"/>
            <person name="Earl A."/>
            <person name="Ward D."/>
            <person name="Feldgarden M."/>
            <person name="Gevers D."/>
            <person name="Finegold S.M."/>
            <person name="Summanen P.H."/>
            <person name="Molitoris D.R."/>
            <person name="Song M."/>
            <person name="Daigneault M."/>
            <person name="Allen-Vercoe E."/>
            <person name="Young S.K."/>
            <person name="Zeng Q."/>
            <person name="Gargeya S."/>
            <person name="Fitzgerald M."/>
            <person name="Haas B."/>
            <person name="Abouelleil A."/>
            <person name="Alvarado L."/>
            <person name="Arachchi H.M."/>
            <person name="Berlin A."/>
            <person name="Brown A."/>
            <person name="Chapman S.B."/>
            <person name="Chen Z."/>
            <person name="Dunbar C."/>
            <person name="Freedman E."/>
            <person name="Gearin G."/>
            <person name="Gellesch M."/>
            <person name="Goldberg J."/>
            <person name="Griggs A."/>
            <person name="Gujja S."/>
            <person name="Heiman D."/>
            <person name="Howarth C."/>
            <person name="Larson L."/>
            <person name="Lui A."/>
            <person name="MacDonald P.J.P."/>
            <person name="Montmayeur A."/>
            <person name="Murphy C."/>
            <person name="Neiman D."/>
            <person name="Pearson M."/>
            <person name="Priest M."/>
            <person name="Roberts A."/>
            <person name="Saif S."/>
            <person name="Shea T."/>
            <person name="Shenoy N."/>
            <person name="Sisk P."/>
            <person name="Stolte C."/>
            <person name="Sykes S."/>
            <person name="Wortman J."/>
            <person name="Nusbaum C."/>
            <person name="Birren B."/>
        </authorList>
    </citation>
    <scope>NUCLEOTIDE SEQUENCE [LARGE SCALE GENOMIC DNA]</scope>
    <source>
        <strain evidence="3 4">WAL-18680</strain>
    </source>
</reference>
<dbReference type="Proteomes" id="UP000005384">
    <property type="component" value="Unassembled WGS sequence"/>
</dbReference>
<proteinExistence type="predicted"/>
<sequence>MMEQLSMKILSMSLMASWVILAVLLLRLAMKRLPKLYAYLLWGIVLFRLLCPAAISAPVSLLPAVVQDVAIGMPNLPGTAFSPLQTSRTWWAVVWGGGMLLFFLFQAVSWIRLQRNLATAVRLEEGVYETDNIKGAFVMGLVKPRIYLEQAIDAEDRMYILAHERIHIRRRDYLVKLVWVLALMFHWFNPLVWAAFFLMCKDMEMACDEQVVKELGQEQKGDYSRTLLHLSERHSGLLLPPAFGESSTKSRIGNILKYKRPAAWARILSGTVLAVAVVTLMTNPTVRKTAISIIGGADGPTSVFLAGKSGSSSSDFRMKNVTKNFQTEEEVPEEMDYEEYEEDSWWSGTLYLIKNPTYLPDTRLYQAEYSGFLQKREE</sequence>
<evidence type="ECO:0000256" key="1">
    <source>
        <dbReference type="SAM" id="Phobius"/>
    </source>
</evidence>
<dbReference type="EMBL" id="ADLN01000027">
    <property type="protein sequence ID" value="EHI60307.1"/>
    <property type="molecule type" value="Genomic_DNA"/>
</dbReference>
<dbReference type="InterPro" id="IPR008756">
    <property type="entry name" value="Peptidase_M56"/>
</dbReference>
<feature type="transmembrane region" description="Helical" evidence="1">
    <location>
        <begin position="6"/>
        <end position="29"/>
    </location>
</feature>
<feature type="transmembrane region" description="Helical" evidence="1">
    <location>
        <begin position="90"/>
        <end position="113"/>
    </location>
</feature>
<feature type="transmembrane region" description="Helical" evidence="1">
    <location>
        <begin position="263"/>
        <end position="282"/>
    </location>
</feature>
<dbReference type="PATRIC" id="fig|742737.3.peg.1721"/>
<dbReference type="AlphaFoldDB" id="G5IDW9"/>
<dbReference type="CDD" id="cd07341">
    <property type="entry name" value="M56_BlaR1_MecR1_like"/>
    <property type="match status" value="1"/>
</dbReference>
<dbReference type="Pfam" id="PF05569">
    <property type="entry name" value="Peptidase_M56"/>
    <property type="match status" value="1"/>
</dbReference>
<evidence type="ECO:0000259" key="2">
    <source>
        <dbReference type="Pfam" id="PF05569"/>
    </source>
</evidence>
<keyword evidence="1" id="KW-1133">Transmembrane helix</keyword>
<accession>G5IDW9</accession>
<dbReference type="HOGENOM" id="CLU_731100_0_0_9"/>
<dbReference type="InterPro" id="IPR052173">
    <property type="entry name" value="Beta-lactam_resp_regulator"/>
</dbReference>
<dbReference type="RefSeq" id="WP_006779679.1">
    <property type="nucleotide sequence ID" value="NZ_CP040506.1"/>
</dbReference>
<feature type="domain" description="Peptidase M56" evidence="2">
    <location>
        <begin position="8"/>
        <end position="254"/>
    </location>
</feature>
<comment type="caution">
    <text evidence="3">The sequence shown here is derived from an EMBL/GenBank/DDBJ whole genome shotgun (WGS) entry which is preliminary data.</text>
</comment>
<dbReference type="PANTHER" id="PTHR34978">
    <property type="entry name" value="POSSIBLE SENSOR-TRANSDUCER PROTEIN BLAR"/>
    <property type="match status" value="1"/>
</dbReference>
<dbReference type="PANTHER" id="PTHR34978:SF3">
    <property type="entry name" value="SLR0241 PROTEIN"/>
    <property type="match status" value="1"/>
</dbReference>
<organism evidence="3 4">
    <name type="scientific">Hungatella hathewayi WAL-18680</name>
    <dbReference type="NCBI Taxonomy" id="742737"/>
    <lineage>
        <taxon>Bacteria</taxon>
        <taxon>Bacillati</taxon>
        <taxon>Bacillota</taxon>
        <taxon>Clostridia</taxon>
        <taxon>Lachnospirales</taxon>
        <taxon>Lachnospiraceae</taxon>
        <taxon>Hungatella</taxon>
    </lineage>
</organism>
<gene>
    <name evidence="3" type="ORF">HMPREF9473_01696</name>
</gene>
<feature type="transmembrane region" description="Helical" evidence="1">
    <location>
        <begin position="36"/>
        <end position="55"/>
    </location>
</feature>